<dbReference type="Pfam" id="PF02464">
    <property type="entry name" value="CinA"/>
    <property type="match status" value="1"/>
</dbReference>
<dbReference type="Gene3D" id="3.90.950.20">
    <property type="entry name" value="CinA-like"/>
    <property type="match status" value="1"/>
</dbReference>
<accession>A0A3E2TQN6</accession>
<evidence type="ECO:0000313" key="3">
    <source>
        <dbReference type="Proteomes" id="UP000260773"/>
    </source>
</evidence>
<dbReference type="InterPro" id="IPR036653">
    <property type="entry name" value="CinA-like_C"/>
</dbReference>
<sequence>MGDKCGVLVNAKAISENNRAKYEEAAVREGYRQLTKLLIEKKMTITTMESATSGQIASLITDTEGSSAVFKGAFVTYCNEAKVMQGVPADILDRYTVYSKETAEAMAAACAKTYQADIGIGVTGTMGNIDPANPDASVPGQVYFAIVINGDMKSYYIELAVQPTRLTYKLAVAKEILDVLVSRVNQVSG</sequence>
<protein>
    <submittedName>
        <fullName evidence="2">CinA family protein</fullName>
    </submittedName>
</protein>
<feature type="domain" description="CinA C-terminal" evidence="1">
    <location>
        <begin position="32"/>
        <end position="180"/>
    </location>
</feature>
<dbReference type="EMBL" id="QVEP01000008">
    <property type="protein sequence ID" value="RGB80941.1"/>
    <property type="molecule type" value="Genomic_DNA"/>
</dbReference>
<dbReference type="InterPro" id="IPR008136">
    <property type="entry name" value="CinA_C"/>
</dbReference>
<reference evidence="2 3" key="1">
    <citation type="submission" date="2018-08" db="EMBL/GenBank/DDBJ databases">
        <title>A genome reference for cultivated species of the human gut microbiota.</title>
        <authorList>
            <person name="Zou Y."/>
            <person name="Xue W."/>
            <person name="Luo G."/>
        </authorList>
    </citation>
    <scope>NUCLEOTIDE SEQUENCE [LARGE SCALE GENOMIC DNA]</scope>
    <source>
        <strain evidence="2 3">AF45-17</strain>
    </source>
</reference>
<organism evidence="2 3">
    <name type="scientific">Coprococcus catus</name>
    <dbReference type="NCBI Taxonomy" id="116085"/>
    <lineage>
        <taxon>Bacteria</taxon>
        <taxon>Bacillati</taxon>
        <taxon>Bacillota</taxon>
        <taxon>Clostridia</taxon>
        <taxon>Lachnospirales</taxon>
        <taxon>Lachnospiraceae</taxon>
        <taxon>Coprococcus</taxon>
    </lineage>
</organism>
<evidence type="ECO:0000259" key="1">
    <source>
        <dbReference type="Pfam" id="PF02464"/>
    </source>
</evidence>
<evidence type="ECO:0000313" key="2">
    <source>
        <dbReference type="EMBL" id="RGB80941.1"/>
    </source>
</evidence>
<comment type="caution">
    <text evidence="2">The sequence shown here is derived from an EMBL/GenBank/DDBJ whole genome shotgun (WGS) entry which is preliminary data.</text>
</comment>
<gene>
    <name evidence="2" type="ORF">DW070_04940</name>
</gene>
<dbReference type="AlphaFoldDB" id="A0A3E2TQN6"/>
<name>A0A3E2TQN6_9FIRM</name>
<proteinExistence type="predicted"/>
<dbReference type="SUPFAM" id="SSF142433">
    <property type="entry name" value="CinA-like"/>
    <property type="match status" value="1"/>
</dbReference>
<dbReference type="NCBIfam" id="TIGR00199">
    <property type="entry name" value="PncC_domain"/>
    <property type="match status" value="1"/>
</dbReference>
<dbReference type="Proteomes" id="UP000260773">
    <property type="component" value="Unassembled WGS sequence"/>
</dbReference>